<accession>I0IQZ0</accession>
<dbReference type="PANTHER" id="PTHR46387:SF2">
    <property type="entry name" value="RIBONUCLEASE HI"/>
    <property type="match status" value="1"/>
</dbReference>
<evidence type="ECO:0000259" key="1">
    <source>
        <dbReference type="PROSITE" id="PS50879"/>
    </source>
</evidence>
<dbReference type="Pfam" id="PF13456">
    <property type="entry name" value="RVT_3"/>
    <property type="match status" value="1"/>
</dbReference>
<proteinExistence type="predicted"/>
<evidence type="ECO:0000313" key="3">
    <source>
        <dbReference type="Proteomes" id="UP000007382"/>
    </source>
</evidence>
<organism evidence="2 3">
    <name type="scientific">Leptospirillum ferrooxidans (strain C2-3)</name>
    <dbReference type="NCBI Taxonomy" id="1162668"/>
    <lineage>
        <taxon>Bacteria</taxon>
        <taxon>Pseudomonadati</taxon>
        <taxon>Nitrospirota</taxon>
        <taxon>Nitrospiria</taxon>
        <taxon>Nitrospirales</taxon>
        <taxon>Nitrospiraceae</taxon>
        <taxon>Leptospirillum</taxon>
    </lineage>
</organism>
<keyword evidence="3" id="KW-1185">Reference proteome</keyword>
<dbReference type="HOGENOM" id="CLU_095977_0_3_0"/>
<dbReference type="PANTHER" id="PTHR46387">
    <property type="entry name" value="POLYNUCLEOTIDYL TRANSFERASE, RIBONUCLEASE H-LIKE SUPERFAMILY PROTEIN"/>
    <property type="match status" value="1"/>
</dbReference>
<dbReference type="KEGG" id="lfc:LFE_2014"/>
<protein>
    <submittedName>
        <fullName evidence="2">Putative ribonuclease H</fullName>
    </submittedName>
</protein>
<dbReference type="STRING" id="1162668.LFE_2014"/>
<dbReference type="CDD" id="cd09279">
    <property type="entry name" value="RNase_HI_like"/>
    <property type="match status" value="1"/>
</dbReference>
<reference evidence="2 3" key="1">
    <citation type="journal article" date="2012" name="J. Bacteriol.">
        <title>Complete Genome Sequence of Leptospirillum ferrooxidans Strain C2-3, Isolated from a Fresh Volcanic Ash Deposit on the Island of Miyake, Japan.</title>
        <authorList>
            <person name="Fujimura R."/>
            <person name="Sato Y."/>
            <person name="Nishizawa T."/>
            <person name="Oshima K."/>
            <person name="Kim S.-W."/>
            <person name="Hattori M."/>
            <person name="Kamijo T."/>
            <person name="Ohta H."/>
        </authorList>
    </citation>
    <scope>NUCLEOTIDE SEQUENCE [LARGE SCALE GENOMIC DNA]</scope>
    <source>
        <strain evidence="2 3">C2-3</strain>
    </source>
</reference>
<dbReference type="SUPFAM" id="SSF53098">
    <property type="entry name" value="Ribonuclease H-like"/>
    <property type="match status" value="1"/>
</dbReference>
<dbReference type="RefSeq" id="WP_014450173.1">
    <property type="nucleotide sequence ID" value="NC_017094.1"/>
</dbReference>
<dbReference type="eggNOG" id="COG0328">
    <property type="taxonomic scope" value="Bacteria"/>
</dbReference>
<sequence>MILYCDGASRGNPGPSSYGWTLVDESGKCVREAGKRLPEGTNNVAEYEAMVAGLTAACELGIRQVVVRADSELVIRQVTGRYKVKSPGLFPLYQKVMELSGRFDRISFEHVPREQNKRADALANMALDQSISSR</sequence>
<dbReference type="InterPro" id="IPR002156">
    <property type="entry name" value="RNaseH_domain"/>
</dbReference>
<dbReference type="PATRIC" id="fig|1162668.3.peg.2386"/>
<evidence type="ECO:0000313" key="2">
    <source>
        <dbReference type="EMBL" id="BAM07689.1"/>
    </source>
</evidence>
<dbReference type="EMBL" id="AP012342">
    <property type="protein sequence ID" value="BAM07689.1"/>
    <property type="molecule type" value="Genomic_DNA"/>
</dbReference>
<dbReference type="Proteomes" id="UP000007382">
    <property type="component" value="Chromosome"/>
</dbReference>
<dbReference type="GO" id="GO:0003676">
    <property type="term" value="F:nucleic acid binding"/>
    <property type="evidence" value="ECO:0007669"/>
    <property type="project" value="InterPro"/>
</dbReference>
<dbReference type="OrthoDB" id="7845843at2"/>
<feature type="domain" description="RNase H type-1" evidence="1">
    <location>
        <begin position="1"/>
        <end position="128"/>
    </location>
</feature>
<dbReference type="PROSITE" id="PS50879">
    <property type="entry name" value="RNASE_H_1"/>
    <property type="match status" value="1"/>
</dbReference>
<gene>
    <name evidence="2" type="ordered locus">LFE_2014</name>
</gene>
<dbReference type="InterPro" id="IPR036397">
    <property type="entry name" value="RNaseH_sf"/>
</dbReference>
<dbReference type="InterPro" id="IPR012337">
    <property type="entry name" value="RNaseH-like_sf"/>
</dbReference>
<name>I0IQZ0_LEPFC</name>
<reference evidence="3" key="2">
    <citation type="submission" date="2012-03" db="EMBL/GenBank/DDBJ databases">
        <title>The complete genome sequence of the pioneer microbe on fresh volcanic deposit, Leptospirillum ferrooxidans strain C2-3.</title>
        <authorList>
            <person name="Fujimura R."/>
            <person name="Sato Y."/>
            <person name="Nishizawa T."/>
            <person name="Nanba K."/>
            <person name="Oshima K."/>
            <person name="Hattori M."/>
            <person name="Kamijo T."/>
            <person name="Ohta H."/>
        </authorList>
    </citation>
    <scope>NUCLEOTIDE SEQUENCE [LARGE SCALE GENOMIC DNA]</scope>
    <source>
        <strain evidence="3">C2-3</strain>
    </source>
</reference>
<dbReference type="FunFam" id="3.30.420.10:FF:000076">
    <property type="entry name" value="RBR-type E3 ubiquitin transferase"/>
    <property type="match status" value="1"/>
</dbReference>
<dbReference type="AlphaFoldDB" id="I0IQZ0"/>
<dbReference type="GO" id="GO:0004523">
    <property type="term" value="F:RNA-DNA hybrid ribonuclease activity"/>
    <property type="evidence" value="ECO:0007669"/>
    <property type="project" value="InterPro"/>
</dbReference>
<dbReference type="Gene3D" id="3.30.420.10">
    <property type="entry name" value="Ribonuclease H-like superfamily/Ribonuclease H"/>
    <property type="match status" value="1"/>
</dbReference>